<proteinExistence type="predicted"/>
<dbReference type="EMBL" id="JACRSX010000004">
    <property type="protein sequence ID" value="MBC8562099.1"/>
    <property type="molecule type" value="Genomic_DNA"/>
</dbReference>
<name>A0ABR7N0D4_9FIRM</name>
<reference evidence="2 3" key="1">
    <citation type="submission" date="2020-08" db="EMBL/GenBank/DDBJ databases">
        <title>Genome public.</title>
        <authorList>
            <person name="Liu C."/>
            <person name="Sun Q."/>
        </authorList>
    </citation>
    <scope>NUCLEOTIDE SEQUENCE [LARGE SCALE GENOMIC DNA]</scope>
    <source>
        <strain evidence="2 3">NSJ-37</strain>
    </source>
</reference>
<protein>
    <recommendedName>
        <fullName evidence="1">HTH cro/C1-type domain-containing protein</fullName>
    </recommendedName>
</protein>
<dbReference type="Gene3D" id="1.10.260.40">
    <property type="entry name" value="lambda repressor-like DNA-binding domains"/>
    <property type="match status" value="1"/>
</dbReference>
<dbReference type="RefSeq" id="WP_118677753.1">
    <property type="nucleotide sequence ID" value="NZ_JACRSX010000004.1"/>
</dbReference>
<dbReference type="InterPro" id="IPR010982">
    <property type="entry name" value="Lambda_DNA-bd_dom_sf"/>
</dbReference>
<dbReference type="Proteomes" id="UP000606193">
    <property type="component" value="Unassembled WGS sequence"/>
</dbReference>
<gene>
    <name evidence="2" type="ORF">H8704_05530</name>
</gene>
<evidence type="ECO:0000259" key="1">
    <source>
        <dbReference type="Pfam" id="PF13443"/>
    </source>
</evidence>
<accession>A0ABR7N0D4</accession>
<evidence type="ECO:0000313" key="3">
    <source>
        <dbReference type="Proteomes" id="UP000606193"/>
    </source>
</evidence>
<dbReference type="InterPro" id="IPR001387">
    <property type="entry name" value="Cro/C1-type_HTH"/>
</dbReference>
<organism evidence="2 3">
    <name type="scientific">Jutongia huaianensis</name>
    <dbReference type="NCBI Taxonomy" id="2763668"/>
    <lineage>
        <taxon>Bacteria</taxon>
        <taxon>Bacillati</taxon>
        <taxon>Bacillota</taxon>
        <taxon>Clostridia</taxon>
        <taxon>Lachnospirales</taxon>
        <taxon>Lachnospiraceae</taxon>
        <taxon>Jutongia</taxon>
    </lineage>
</organism>
<sequence>MSAISKSVRNQYLEFLAETGMTRYEFSKRSGIPESTLWSLGQKEDYDVRESNIRKIAKGMGVPASDLFNDNENTICLEDRSEVWIIKNYRRLSERQKGRIEGYIKALLDQTGRNDFQSE</sequence>
<keyword evidence="3" id="KW-1185">Reference proteome</keyword>
<dbReference type="Pfam" id="PF13443">
    <property type="entry name" value="HTH_26"/>
    <property type="match status" value="1"/>
</dbReference>
<evidence type="ECO:0000313" key="2">
    <source>
        <dbReference type="EMBL" id="MBC8562099.1"/>
    </source>
</evidence>
<feature type="domain" description="HTH cro/C1-type" evidence="1">
    <location>
        <begin position="14"/>
        <end position="70"/>
    </location>
</feature>
<dbReference type="SUPFAM" id="SSF47413">
    <property type="entry name" value="lambda repressor-like DNA-binding domains"/>
    <property type="match status" value="1"/>
</dbReference>
<comment type="caution">
    <text evidence="2">The sequence shown here is derived from an EMBL/GenBank/DDBJ whole genome shotgun (WGS) entry which is preliminary data.</text>
</comment>